<feature type="transmembrane region" description="Helical" evidence="2">
    <location>
        <begin position="45"/>
        <end position="66"/>
    </location>
</feature>
<accession>A0A1I1LIA5</accession>
<feature type="domain" description="Lnb N-terminal periplasmic" evidence="3">
    <location>
        <begin position="139"/>
        <end position="293"/>
    </location>
</feature>
<dbReference type="Proteomes" id="UP000199046">
    <property type="component" value="Unassembled WGS sequence"/>
</dbReference>
<dbReference type="AlphaFoldDB" id="A0A1I1LIA5"/>
<dbReference type="Pfam" id="PF13387">
    <property type="entry name" value="Lnb_N"/>
    <property type="match status" value="1"/>
</dbReference>
<dbReference type="STRING" id="402385.SAMN05421848_2482"/>
<keyword evidence="2" id="KW-0472">Membrane</keyword>
<keyword evidence="2" id="KW-1133">Transmembrane helix</keyword>
<dbReference type="RefSeq" id="WP_090134507.1">
    <property type="nucleotide sequence ID" value="NZ_FOLY01000005.1"/>
</dbReference>
<evidence type="ECO:0000259" key="3">
    <source>
        <dbReference type="Pfam" id="PF13387"/>
    </source>
</evidence>
<dbReference type="EMBL" id="FOLY01000005">
    <property type="protein sequence ID" value="SFC72751.1"/>
    <property type="molecule type" value="Genomic_DNA"/>
</dbReference>
<feature type="transmembrane region" description="Helical" evidence="2">
    <location>
        <begin position="78"/>
        <end position="96"/>
    </location>
</feature>
<keyword evidence="2" id="KW-0812">Transmembrane</keyword>
<evidence type="ECO:0000313" key="4">
    <source>
        <dbReference type="EMBL" id="SFC72751.1"/>
    </source>
</evidence>
<organism evidence="4 5">
    <name type="scientific">Kushneria avicenniae</name>
    <dbReference type="NCBI Taxonomy" id="402385"/>
    <lineage>
        <taxon>Bacteria</taxon>
        <taxon>Pseudomonadati</taxon>
        <taxon>Pseudomonadota</taxon>
        <taxon>Gammaproteobacteria</taxon>
        <taxon>Oceanospirillales</taxon>
        <taxon>Halomonadaceae</taxon>
        <taxon>Kushneria</taxon>
    </lineage>
</organism>
<reference evidence="5" key="1">
    <citation type="submission" date="2016-10" db="EMBL/GenBank/DDBJ databases">
        <authorList>
            <person name="Varghese N."/>
            <person name="Submissions S."/>
        </authorList>
    </citation>
    <scope>NUCLEOTIDE SEQUENCE [LARGE SCALE GENOMIC DNA]</scope>
    <source>
        <strain evidence="5">DSM 23439</strain>
    </source>
</reference>
<keyword evidence="5" id="KW-1185">Reference proteome</keyword>
<name>A0A1I1LIA5_9GAMM</name>
<dbReference type="InterPro" id="IPR025178">
    <property type="entry name" value="Lnb_N"/>
</dbReference>
<feature type="region of interest" description="Disordered" evidence="1">
    <location>
        <begin position="349"/>
        <end position="371"/>
    </location>
</feature>
<evidence type="ECO:0000313" key="5">
    <source>
        <dbReference type="Proteomes" id="UP000199046"/>
    </source>
</evidence>
<dbReference type="OrthoDB" id="274718at2"/>
<protein>
    <recommendedName>
        <fullName evidence="3">Lnb N-terminal periplasmic domain-containing protein</fullName>
    </recommendedName>
</protein>
<evidence type="ECO:0000256" key="2">
    <source>
        <dbReference type="SAM" id="Phobius"/>
    </source>
</evidence>
<proteinExistence type="predicted"/>
<sequence length="371" mass="41733">MPSCSTRWWRPALRWTWRMLVALSMALASLWGVMALWYQLPAPMAVVVAVMAGWGLLGLAAALATLRLFLVRRYRRRLSGLWLIAAMVLLVWWQTITPRGDRDWADDVARLPRAEVQGDRVTIDNVRHFEWQTPDHYIERWETRTYNLSELVSTDLIVSYWMGPAIAHTLVSFGFEDGRQLVFSVEIRRQRGEAFSAVGGFFKQFELALIAADERDIVRTRSNVRGESVYLYRVALPKDDARQLFLAYLDQADALRRAPAFYNTLTSNCTTLVFDMVKRIIPGLPSNYRLLLSGYLPGYLYDLGALDTSRPLVELKSRGAINSRALAADNWGHAAPGFSAMIRNGVPAPDGHLLGGEGTQAPVGASPEHSH</sequence>
<evidence type="ECO:0000256" key="1">
    <source>
        <dbReference type="SAM" id="MobiDB-lite"/>
    </source>
</evidence>
<gene>
    <name evidence="4" type="ORF">SAMN05421848_2482</name>
</gene>